<feature type="region of interest" description="Disordered" evidence="1">
    <location>
        <begin position="1"/>
        <end position="48"/>
    </location>
</feature>
<dbReference type="AlphaFoldDB" id="C8WQA6"/>
<dbReference type="RefSeq" id="WP_008341404.1">
    <property type="nucleotide sequence ID" value="NC_013205.1"/>
</dbReference>
<organism evidence="2 3">
    <name type="scientific">Alicyclobacillus acidocaldarius subsp. acidocaldarius (strain ATCC 27009 / DSM 446 / BCRC 14685 / JCM 5260 / KCTC 1825 / NBRC 15652 / NCIMB 11725 / NRRL B-14509 / 104-IA)</name>
    <name type="common">Bacillus acidocaldarius</name>
    <dbReference type="NCBI Taxonomy" id="521098"/>
    <lineage>
        <taxon>Bacteria</taxon>
        <taxon>Bacillati</taxon>
        <taxon>Bacillota</taxon>
        <taxon>Bacilli</taxon>
        <taxon>Bacillales</taxon>
        <taxon>Alicyclobacillaceae</taxon>
        <taxon>Alicyclobacillus</taxon>
    </lineage>
</organism>
<evidence type="ECO:0000256" key="1">
    <source>
        <dbReference type="SAM" id="MobiDB-lite"/>
    </source>
</evidence>
<dbReference type="KEGG" id="aac:Aaci_2039"/>
<accession>C8WQA6</accession>
<proteinExistence type="predicted"/>
<dbReference type="Proteomes" id="UP000001917">
    <property type="component" value="Chromosome"/>
</dbReference>
<protein>
    <submittedName>
        <fullName evidence="2">Uncharacterized protein</fullName>
    </submittedName>
</protein>
<gene>
    <name evidence="2" type="ordered locus">Aaci_2039</name>
</gene>
<evidence type="ECO:0000313" key="2">
    <source>
        <dbReference type="EMBL" id="ACV59051.1"/>
    </source>
</evidence>
<reference evidence="3" key="1">
    <citation type="submission" date="2009-09" db="EMBL/GenBank/DDBJ databases">
        <title>The complete chromosome of Alicyclobacillus acidocaldarius subsp. acidocaldarius DSM 446.</title>
        <authorList>
            <consortium name="US DOE Joint Genome Institute (JGI-PGF)"/>
            <person name="Lucas S."/>
            <person name="Copeland A."/>
            <person name="Lapidus A."/>
            <person name="Glavina del Rio T."/>
            <person name="Dalin E."/>
            <person name="Tice H."/>
            <person name="Bruce D."/>
            <person name="Goodwin L."/>
            <person name="Pitluck S."/>
            <person name="Kyrpides N."/>
            <person name="Mavromatis K."/>
            <person name="Ivanova N."/>
            <person name="Ovchinnikova G."/>
            <person name="Chertkov O."/>
            <person name="Sims D."/>
            <person name="Brettin T."/>
            <person name="Detter J.C."/>
            <person name="Han C."/>
            <person name="Larimer F."/>
            <person name="Land M."/>
            <person name="Hauser L."/>
            <person name="Markowitz V."/>
            <person name="Cheng J.-F."/>
            <person name="Hugenholtz P."/>
            <person name="Woyke T."/>
            <person name="Wu D."/>
            <person name="Pukall R."/>
            <person name="Klenk H.-P."/>
            <person name="Eisen J.A."/>
        </authorList>
    </citation>
    <scope>NUCLEOTIDE SEQUENCE [LARGE SCALE GENOMIC DNA]</scope>
    <source>
        <strain evidence="3">ATCC 27009 / DSM 446 / BCRC 14685 / JCM 5260 / KCTC 1825 / NBRC 15652 / NCIMB 11725 / NRRL B-14509 / 104-IA</strain>
    </source>
</reference>
<evidence type="ECO:0000313" key="3">
    <source>
        <dbReference type="Proteomes" id="UP000001917"/>
    </source>
</evidence>
<reference evidence="2 3" key="2">
    <citation type="journal article" date="2010" name="Stand. Genomic Sci.">
        <title>Complete genome sequence of Alicyclobacillus acidocaldarius type strain (104-IA).</title>
        <authorList>
            <person name="Mavromatis K."/>
            <person name="Sikorski J."/>
            <person name="Lapidus A."/>
            <person name="Glavina Del Rio T."/>
            <person name="Copeland A."/>
            <person name="Tice H."/>
            <person name="Cheng J.F."/>
            <person name="Lucas S."/>
            <person name="Chen F."/>
            <person name="Nolan M."/>
            <person name="Bruce D."/>
            <person name="Goodwin L."/>
            <person name="Pitluck S."/>
            <person name="Ivanova N."/>
            <person name="Ovchinnikova G."/>
            <person name="Pati A."/>
            <person name="Chen A."/>
            <person name="Palaniappan K."/>
            <person name="Land M."/>
            <person name="Hauser L."/>
            <person name="Chang Y.J."/>
            <person name="Jeffries C.D."/>
            <person name="Chain P."/>
            <person name="Meincke L."/>
            <person name="Sims D."/>
            <person name="Chertkov O."/>
            <person name="Han C."/>
            <person name="Brettin T."/>
            <person name="Detter J.C."/>
            <person name="Wahrenburg C."/>
            <person name="Rohde M."/>
            <person name="Pukall R."/>
            <person name="Goker M."/>
            <person name="Bristow J."/>
            <person name="Eisen J.A."/>
            <person name="Markowitz V."/>
            <person name="Hugenholtz P."/>
            <person name="Klenk H.P."/>
            <person name="Kyrpides N.C."/>
        </authorList>
    </citation>
    <scope>NUCLEOTIDE SEQUENCE [LARGE SCALE GENOMIC DNA]</scope>
    <source>
        <strain evidence="3">ATCC 27009 / DSM 446 / BCRC 14685 / JCM 5260 / KCTC 1825 / NBRC 15652 / NCIMB 11725 / NRRL B-14509 / 104-IA</strain>
    </source>
</reference>
<keyword evidence="3" id="KW-1185">Reference proteome</keyword>
<dbReference type="HOGENOM" id="CLU_3148677_0_0_9"/>
<name>C8WQA6_ALIAD</name>
<feature type="compositionally biased region" description="Polar residues" evidence="1">
    <location>
        <begin position="12"/>
        <end position="21"/>
    </location>
</feature>
<dbReference type="EMBL" id="CP001727">
    <property type="protein sequence ID" value="ACV59051.1"/>
    <property type="molecule type" value="Genomic_DNA"/>
</dbReference>
<sequence>MRMSPLDMARRSMQQTHSAVGNAQEVRILGLERGIPTEKSSPDKPYHR</sequence>